<reference evidence="1 2" key="1">
    <citation type="journal article" date="2020" name="Nature">
        <title>Six reference-quality genomes reveal evolution of bat adaptations.</title>
        <authorList>
            <person name="Jebb D."/>
            <person name="Huang Z."/>
            <person name="Pippel M."/>
            <person name="Hughes G.M."/>
            <person name="Lavrichenko K."/>
            <person name="Devanna P."/>
            <person name="Winkler S."/>
            <person name="Jermiin L.S."/>
            <person name="Skirmuntt E.C."/>
            <person name="Katzourakis A."/>
            <person name="Burkitt-Gray L."/>
            <person name="Ray D.A."/>
            <person name="Sullivan K.A.M."/>
            <person name="Roscito J.G."/>
            <person name="Kirilenko B.M."/>
            <person name="Davalos L.M."/>
            <person name="Corthals A.P."/>
            <person name="Power M.L."/>
            <person name="Jones G."/>
            <person name="Ransome R.D."/>
            <person name="Dechmann D.K.N."/>
            <person name="Locatelli A.G."/>
            <person name="Puechmaille S.J."/>
            <person name="Fedrigo O."/>
            <person name="Jarvis E.D."/>
            <person name="Hiller M."/>
            <person name="Vernes S.C."/>
            <person name="Myers E.W."/>
            <person name="Teeling E.C."/>
        </authorList>
    </citation>
    <scope>NUCLEOTIDE SEQUENCE [LARGE SCALE GENOMIC DNA]</scope>
    <source>
        <strain evidence="1">MPipKuh1</strain>
        <tissue evidence="1">Flight muscle</tissue>
    </source>
</reference>
<gene>
    <name evidence="1" type="ORF">mPipKuh1_005271</name>
</gene>
<name>A0A7J7ZHQ2_PIPKU</name>
<keyword evidence="2" id="KW-1185">Reference proteome</keyword>
<dbReference type="AlphaFoldDB" id="A0A7J7ZHQ2"/>
<organism evidence="1 2">
    <name type="scientific">Pipistrellus kuhlii</name>
    <name type="common">Kuhl's pipistrelle</name>
    <dbReference type="NCBI Taxonomy" id="59472"/>
    <lineage>
        <taxon>Eukaryota</taxon>
        <taxon>Metazoa</taxon>
        <taxon>Chordata</taxon>
        <taxon>Craniata</taxon>
        <taxon>Vertebrata</taxon>
        <taxon>Euteleostomi</taxon>
        <taxon>Mammalia</taxon>
        <taxon>Eutheria</taxon>
        <taxon>Laurasiatheria</taxon>
        <taxon>Chiroptera</taxon>
        <taxon>Yangochiroptera</taxon>
        <taxon>Vespertilionidae</taxon>
        <taxon>Pipistrellus</taxon>
    </lineage>
</organism>
<proteinExistence type="predicted"/>
<protein>
    <submittedName>
        <fullName evidence="1">Uncharacterized protein</fullName>
    </submittedName>
</protein>
<dbReference type="Proteomes" id="UP000558488">
    <property type="component" value="Unassembled WGS sequence"/>
</dbReference>
<dbReference type="EMBL" id="JACAGB010000003">
    <property type="protein sequence ID" value="KAF6373701.1"/>
    <property type="molecule type" value="Genomic_DNA"/>
</dbReference>
<evidence type="ECO:0000313" key="2">
    <source>
        <dbReference type="Proteomes" id="UP000558488"/>
    </source>
</evidence>
<accession>A0A7J7ZHQ2</accession>
<evidence type="ECO:0000313" key="1">
    <source>
        <dbReference type="EMBL" id="KAF6373701.1"/>
    </source>
</evidence>
<comment type="caution">
    <text evidence="1">The sequence shown here is derived from an EMBL/GenBank/DDBJ whole genome shotgun (WGS) entry which is preliminary data.</text>
</comment>
<sequence>MALLPGVLQTRAITQLPPAQEIPQHGPASPSRSDHRYIVLKPGGCFVARIFLGRDVMLIYSCVSSSPAGSGPSPGASIQAFAAVRVMAPEGFLPDLAEPPCWTTLLIQSSANERVPPHRCAIGDVWGPELLGFGPQCPIGPGGWLRAQVYSTHAAPISPWYQEACTVKKRGQLDKDTHPQDCPIGTVDTWPQFLAAPQHHTLMASEVEDIDMNCSP</sequence>